<dbReference type="BioCyc" id="MPUL272635:G1GT6-388-MONOMER"/>
<dbReference type="STRING" id="272635.gene:17576981"/>
<dbReference type="PIR" id="E90559">
    <property type="entry name" value="E90559"/>
</dbReference>
<dbReference type="Proteomes" id="UP000000528">
    <property type="component" value="Chromosome"/>
</dbReference>
<evidence type="ECO:0000313" key="2">
    <source>
        <dbReference type="Proteomes" id="UP000000528"/>
    </source>
</evidence>
<evidence type="ECO:0000313" key="1">
    <source>
        <dbReference type="EMBL" id="CAC13554.1"/>
    </source>
</evidence>
<organism evidence="2">
    <name type="scientific">Mycoplasmopsis pulmonis (strain UAB CTIP)</name>
    <name type="common">Mycoplasma pulmonis</name>
    <dbReference type="NCBI Taxonomy" id="272635"/>
    <lineage>
        <taxon>Bacteria</taxon>
        <taxon>Bacillati</taxon>
        <taxon>Mycoplasmatota</taxon>
        <taxon>Mycoplasmoidales</taxon>
        <taxon>Metamycoplasmataceae</taxon>
        <taxon>Mycoplasmopsis</taxon>
    </lineage>
</organism>
<proteinExistence type="predicted"/>
<dbReference type="EMBL" id="AL445564">
    <property type="protein sequence ID" value="CAC13554.1"/>
    <property type="molecule type" value="Genomic_DNA"/>
</dbReference>
<dbReference type="RefSeq" id="WP_010925185.1">
    <property type="nucleotide sequence ID" value="NC_002771.1"/>
</dbReference>
<dbReference type="KEGG" id="mpu:MYPU_3810"/>
<accession>Q98QI0</accession>
<keyword evidence="2" id="KW-1185">Reference proteome</keyword>
<gene>
    <name evidence="1" type="ordered locus">MYPU_3810</name>
</gene>
<dbReference type="HOGENOM" id="CLU_1873158_0_0_14"/>
<protein>
    <submittedName>
        <fullName evidence="1">Uncharacterized protein</fullName>
    </submittedName>
</protein>
<reference evidence="1 2" key="1">
    <citation type="journal article" date="2001" name="Nucleic Acids Res.">
        <title>The complete genome sequence of the murine respiratory pathogen Mycoplasma pulmonis.</title>
        <authorList>
            <person name="Chambaud I."/>
            <person name="Heilig R."/>
            <person name="Ferris S."/>
            <person name="Barbe V."/>
            <person name="Samson D."/>
            <person name="Galisson F."/>
            <person name="Moszer I."/>
            <person name="Dybvig K."/>
            <person name="Wroblewski H."/>
            <person name="Viari A."/>
            <person name="Rocha E.P.C."/>
            <person name="Blanchard A."/>
        </authorList>
    </citation>
    <scope>NUCLEOTIDE SEQUENCE [LARGE SCALE GENOMIC DNA]</scope>
    <source>
        <strain evidence="1 2">UAB CTIP</strain>
    </source>
</reference>
<dbReference type="AlphaFoldDB" id="Q98QI0"/>
<name>Q98QI0_MYCPU</name>
<sequence length="136" mass="16337">MQLPILKPLKIQNENIFKNFLGEKRDEKDFIVLTFDENDYYFLICKNTNENLANNYYFLDQIENNNLFADTSFIYKIEKRFLNENVDHEEVKNNKFIKVEKRKEILSLIKSNLESENNKPMIINLIKKPNESQSHN</sequence>